<name>A0A1A9ZJU8_GLOPL</name>
<accession>A0A1A9ZJU8</accession>
<keyword evidence="2" id="KW-1185">Reference proteome</keyword>
<sequence>MDKFCDLDSCLKSEIRLASRLRVSVVSVTAAALKKASARVGAAAPVAALSPASVATATMPSVLTAPFANVSAATTCINGCGDEDEREYCQIQHHHRCNRTNSTDTSTTLLASPPTHLISFN</sequence>
<evidence type="ECO:0000313" key="1">
    <source>
        <dbReference type="EnsemblMetazoa" id="GPAI017078-PA"/>
    </source>
</evidence>
<dbReference type="EnsemblMetazoa" id="GPAI017078-RA">
    <property type="protein sequence ID" value="GPAI017078-PA"/>
    <property type="gene ID" value="GPAI017078"/>
</dbReference>
<dbReference type="VEuPathDB" id="VectorBase:GPAI017078"/>
<evidence type="ECO:0000313" key="2">
    <source>
        <dbReference type="Proteomes" id="UP000092445"/>
    </source>
</evidence>
<dbReference type="AlphaFoldDB" id="A0A1A9ZJU8"/>
<reference evidence="2" key="1">
    <citation type="submission" date="2014-03" db="EMBL/GenBank/DDBJ databases">
        <authorList>
            <person name="Aksoy S."/>
            <person name="Warren W."/>
            <person name="Wilson R.K."/>
        </authorList>
    </citation>
    <scope>NUCLEOTIDE SEQUENCE [LARGE SCALE GENOMIC DNA]</scope>
    <source>
        <strain evidence="2">IAEA</strain>
    </source>
</reference>
<protein>
    <submittedName>
        <fullName evidence="1">Uncharacterized protein</fullName>
    </submittedName>
</protein>
<organism evidence="1 2">
    <name type="scientific">Glossina pallidipes</name>
    <name type="common">Tsetse fly</name>
    <dbReference type="NCBI Taxonomy" id="7398"/>
    <lineage>
        <taxon>Eukaryota</taxon>
        <taxon>Metazoa</taxon>
        <taxon>Ecdysozoa</taxon>
        <taxon>Arthropoda</taxon>
        <taxon>Hexapoda</taxon>
        <taxon>Insecta</taxon>
        <taxon>Pterygota</taxon>
        <taxon>Neoptera</taxon>
        <taxon>Endopterygota</taxon>
        <taxon>Diptera</taxon>
        <taxon>Brachycera</taxon>
        <taxon>Muscomorpha</taxon>
        <taxon>Hippoboscoidea</taxon>
        <taxon>Glossinidae</taxon>
        <taxon>Glossina</taxon>
    </lineage>
</organism>
<dbReference type="Proteomes" id="UP000092445">
    <property type="component" value="Unassembled WGS sequence"/>
</dbReference>
<proteinExistence type="predicted"/>
<reference evidence="1" key="2">
    <citation type="submission" date="2020-05" db="UniProtKB">
        <authorList>
            <consortium name="EnsemblMetazoa"/>
        </authorList>
    </citation>
    <scope>IDENTIFICATION</scope>
    <source>
        <strain evidence="1">IAEA</strain>
    </source>
</reference>